<gene>
    <name evidence="3" type="ORF">Q5761_05335</name>
</gene>
<dbReference type="Proteomes" id="UP001304683">
    <property type="component" value="Chromosome"/>
</dbReference>
<dbReference type="RefSeq" id="WP_318751465.1">
    <property type="nucleotide sequence ID" value="NZ_CP132508.1"/>
</dbReference>
<reference evidence="3 4" key="1">
    <citation type="submission" date="2023-08" db="EMBL/GenBank/DDBJ databases">
        <title>Genome sequence of Thermaerobacter compostii strain Ins1, a spore-forming filamentous bacterium isolated from a deep geothermal reservoir.</title>
        <authorList>
            <person name="Bregnard D."/>
            <person name="Gonzalez D."/>
            <person name="Junier P."/>
        </authorList>
    </citation>
    <scope>NUCLEOTIDE SEQUENCE [LARGE SCALE GENOMIC DNA]</scope>
    <source>
        <strain evidence="3 4">Ins1</strain>
    </source>
</reference>
<proteinExistence type="predicted"/>
<dbReference type="EMBL" id="CP132508">
    <property type="protein sequence ID" value="WPD20063.1"/>
    <property type="molecule type" value="Genomic_DNA"/>
</dbReference>
<protein>
    <submittedName>
        <fullName evidence="3">LysM peptidoglycan-binding domain-containing protein</fullName>
    </submittedName>
</protein>
<keyword evidence="4" id="KW-1185">Reference proteome</keyword>
<dbReference type="Pfam" id="PF01476">
    <property type="entry name" value="LysM"/>
    <property type="match status" value="1"/>
</dbReference>
<dbReference type="InterPro" id="IPR018392">
    <property type="entry name" value="LysM"/>
</dbReference>
<sequence>MLVGRAQVRWADPVTRGSVRSEGRGMRTNAAPTATVEAFGPGGGGEGVDRLRRRAMQAPAVRRRRYRWRATRRPAMVGLVLILLLLGALGRESEPSSTAPVPTPMAAARLARDAGPASRMDLAAGIAAEGAAAGGDEAAASPVRGLGAVDRVDGDGAVQVVVRPGDTLWEVAQRLGRPGRDPREGVAAIMEASGLSTAALRPGMVLTVPADWVGR</sequence>
<feature type="domain" description="LysM" evidence="2">
    <location>
        <begin position="159"/>
        <end position="209"/>
    </location>
</feature>
<keyword evidence="1" id="KW-0472">Membrane</keyword>
<keyword evidence="1" id="KW-1133">Transmembrane helix</keyword>
<evidence type="ECO:0000256" key="1">
    <source>
        <dbReference type="SAM" id="Phobius"/>
    </source>
</evidence>
<organism evidence="3 4">
    <name type="scientific">Thermaerobacter composti</name>
    <dbReference type="NCBI Taxonomy" id="554949"/>
    <lineage>
        <taxon>Bacteria</taxon>
        <taxon>Bacillati</taxon>
        <taxon>Bacillota</taxon>
        <taxon>Clostridia</taxon>
        <taxon>Eubacteriales</taxon>
        <taxon>Clostridiales Family XVII. Incertae Sedis</taxon>
        <taxon>Thermaerobacter</taxon>
    </lineage>
</organism>
<name>A0ABZ0QSK1_9FIRM</name>
<dbReference type="Gene3D" id="3.10.350.10">
    <property type="entry name" value="LysM domain"/>
    <property type="match status" value="1"/>
</dbReference>
<dbReference type="CDD" id="cd00118">
    <property type="entry name" value="LysM"/>
    <property type="match status" value="1"/>
</dbReference>
<evidence type="ECO:0000259" key="2">
    <source>
        <dbReference type="SMART" id="SM00257"/>
    </source>
</evidence>
<keyword evidence="1" id="KW-0812">Transmembrane</keyword>
<evidence type="ECO:0000313" key="4">
    <source>
        <dbReference type="Proteomes" id="UP001304683"/>
    </source>
</evidence>
<accession>A0ABZ0QSK1</accession>
<dbReference type="InterPro" id="IPR036779">
    <property type="entry name" value="LysM_dom_sf"/>
</dbReference>
<dbReference type="SMART" id="SM00257">
    <property type="entry name" value="LysM"/>
    <property type="match status" value="1"/>
</dbReference>
<feature type="transmembrane region" description="Helical" evidence="1">
    <location>
        <begin position="73"/>
        <end position="90"/>
    </location>
</feature>
<evidence type="ECO:0000313" key="3">
    <source>
        <dbReference type="EMBL" id="WPD20063.1"/>
    </source>
</evidence>